<reference evidence="2" key="2">
    <citation type="submission" date="2025-09" db="UniProtKB">
        <authorList>
            <consortium name="Ensembl"/>
        </authorList>
    </citation>
    <scope>IDENTIFICATION</scope>
</reference>
<evidence type="ECO:0000256" key="1">
    <source>
        <dbReference type="SAM" id="SignalP"/>
    </source>
</evidence>
<keyword evidence="3" id="KW-1185">Reference proteome</keyword>
<dbReference type="Proteomes" id="UP000694555">
    <property type="component" value="Unplaced"/>
</dbReference>
<feature type="signal peptide" evidence="1">
    <location>
        <begin position="1"/>
        <end position="28"/>
    </location>
</feature>
<keyword evidence="1" id="KW-0732">Signal</keyword>
<dbReference type="AlphaFoldDB" id="A0A8B9Z029"/>
<accession>A0A8B9Z029</accession>
<dbReference type="Ensembl" id="ENSBJAT00000000751.1">
    <property type="protein sequence ID" value="ENSBJAP00000000730.1"/>
    <property type="gene ID" value="ENSBJAG00000000593.1"/>
</dbReference>
<sequence>DARSFKMSGIYFFLVMSFLFCFPEKEQSINRAGIVQEDIQPAGILDSCVCIDCFKDILEIRPKYLYGFK</sequence>
<organism evidence="2 3">
    <name type="scientific">Buteo japonicus</name>
    <dbReference type="NCBI Taxonomy" id="224669"/>
    <lineage>
        <taxon>Eukaryota</taxon>
        <taxon>Metazoa</taxon>
        <taxon>Chordata</taxon>
        <taxon>Craniata</taxon>
        <taxon>Vertebrata</taxon>
        <taxon>Euteleostomi</taxon>
        <taxon>Archelosauria</taxon>
        <taxon>Archosauria</taxon>
        <taxon>Dinosauria</taxon>
        <taxon>Saurischia</taxon>
        <taxon>Theropoda</taxon>
        <taxon>Coelurosauria</taxon>
        <taxon>Aves</taxon>
        <taxon>Neognathae</taxon>
        <taxon>Neoaves</taxon>
        <taxon>Telluraves</taxon>
        <taxon>Accipitrimorphae</taxon>
        <taxon>Accipitriformes</taxon>
        <taxon>Accipitridae</taxon>
        <taxon>Accipitrinae</taxon>
        <taxon>Buteo</taxon>
    </lineage>
</organism>
<proteinExistence type="predicted"/>
<evidence type="ECO:0000313" key="3">
    <source>
        <dbReference type="Proteomes" id="UP000694555"/>
    </source>
</evidence>
<protein>
    <submittedName>
        <fullName evidence="2">Uncharacterized protein</fullName>
    </submittedName>
</protein>
<feature type="chain" id="PRO_5034522571" evidence="1">
    <location>
        <begin position="29"/>
        <end position="69"/>
    </location>
</feature>
<name>A0A8B9Z029_9AVES</name>
<reference evidence="2" key="1">
    <citation type="submission" date="2025-08" db="UniProtKB">
        <authorList>
            <consortium name="Ensembl"/>
        </authorList>
    </citation>
    <scope>IDENTIFICATION</scope>
</reference>
<evidence type="ECO:0000313" key="2">
    <source>
        <dbReference type="Ensembl" id="ENSBJAP00000000730.1"/>
    </source>
</evidence>